<reference evidence="2 3" key="2">
    <citation type="submission" date="2020-03" db="EMBL/GenBank/DDBJ databases">
        <authorList>
            <person name="Ichikawa N."/>
            <person name="Kimura A."/>
            <person name="Kitahashi Y."/>
            <person name="Uohara A."/>
        </authorList>
    </citation>
    <scope>NUCLEOTIDE SEQUENCE [LARGE SCALE GENOMIC DNA]</scope>
    <source>
        <strain evidence="2 3">NBRC 107702</strain>
    </source>
</reference>
<dbReference type="KEGG" id="pfla:Pflav_008970"/>
<accession>A0A6F8XKZ5</accession>
<dbReference type="AlphaFoldDB" id="A0A6F8XKZ5"/>
<organism evidence="2 3">
    <name type="scientific">Phytohabitans flavus</name>
    <dbReference type="NCBI Taxonomy" id="1076124"/>
    <lineage>
        <taxon>Bacteria</taxon>
        <taxon>Bacillati</taxon>
        <taxon>Actinomycetota</taxon>
        <taxon>Actinomycetes</taxon>
        <taxon>Micromonosporales</taxon>
        <taxon>Micromonosporaceae</taxon>
    </lineage>
</organism>
<feature type="transmembrane region" description="Helical" evidence="1">
    <location>
        <begin position="6"/>
        <end position="26"/>
    </location>
</feature>
<keyword evidence="1" id="KW-0812">Transmembrane</keyword>
<name>A0A6F8XKZ5_9ACTN</name>
<protein>
    <recommendedName>
        <fullName evidence="4">Pilus biosynthesis protein TadE</fullName>
    </recommendedName>
</protein>
<proteinExistence type="predicted"/>
<keyword evidence="1" id="KW-0472">Membrane</keyword>
<gene>
    <name evidence="2" type="ORF">Pflav_008970</name>
</gene>
<evidence type="ECO:0000256" key="1">
    <source>
        <dbReference type="SAM" id="Phobius"/>
    </source>
</evidence>
<reference evidence="2 3" key="1">
    <citation type="submission" date="2020-03" db="EMBL/GenBank/DDBJ databases">
        <title>Whole genome shotgun sequence of Phytohabitans flavus NBRC 107702.</title>
        <authorList>
            <person name="Komaki H."/>
            <person name="Tamura T."/>
        </authorList>
    </citation>
    <scope>NUCLEOTIDE SEQUENCE [LARGE SCALE GENOMIC DNA]</scope>
    <source>
        <strain evidence="2 3">NBRC 107702</strain>
    </source>
</reference>
<dbReference type="Proteomes" id="UP000502508">
    <property type="component" value="Chromosome"/>
</dbReference>
<dbReference type="EMBL" id="AP022870">
    <property type="protein sequence ID" value="BCB74487.1"/>
    <property type="molecule type" value="Genomic_DNA"/>
</dbReference>
<evidence type="ECO:0000313" key="2">
    <source>
        <dbReference type="EMBL" id="BCB74487.1"/>
    </source>
</evidence>
<keyword evidence="1" id="KW-1133">Transmembrane helix</keyword>
<evidence type="ECO:0000313" key="3">
    <source>
        <dbReference type="Proteomes" id="UP000502508"/>
    </source>
</evidence>
<sequence>MEMVGYYAAMLAAMLVGVQAAAWGLAELATRYAANHALQATRVEGGTAAAGQSDAATVLAQLNTNLVTQPTVSVTRGPATATVTVKGTAIKVIPFLRIPVGTTVNGPVETLDPVP</sequence>
<keyword evidence="3" id="KW-1185">Reference proteome</keyword>
<evidence type="ECO:0008006" key="4">
    <source>
        <dbReference type="Google" id="ProtNLM"/>
    </source>
</evidence>